<reference evidence="4" key="1">
    <citation type="submission" date="2016-10" db="EMBL/GenBank/DDBJ databases">
        <authorList>
            <person name="Varghese N."/>
            <person name="Submissions S."/>
        </authorList>
    </citation>
    <scope>NUCLEOTIDE SEQUENCE [LARGE SCALE GENOMIC DNA]</scope>
    <source>
        <strain evidence="4">CGMCC 1.8711</strain>
    </source>
</reference>
<organism evidence="3 4">
    <name type="scientific">Halogeometricum limi</name>
    <dbReference type="NCBI Taxonomy" id="555875"/>
    <lineage>
        <taxon>Archaea</taxon>
        <taxon>Methanobacteriati</taxon>
        <taxon>Methanobacteriota</taxon>
        <taxon>Stenosarchaea group</taxon>
        <taxon>Halobacteria</taxon>
        <taxon>Halobacteriales</taxon>
        <taxon>Haloferacaceae</taxon>
        <taxon>Halogeometricum</taxon>
    </lineage>
</organism>
<feature type="compositionally biased region" description="Basic and acidic residues" evidence="1">
    <location>
        <begin position="326"/>
        <end position="336"/>
    </location>
</feature>
<feature type="region of interest" description="Disordered" evidence="1">
    <location>
        <begin position="1"/>
        <end position="46"/>
    </location>
</feature>
<feature type="compositionally biased region" description="Low complexity" evidence="1">
    <location>
        <begin position="311"/>
        <end position="323"/>
    </location>
</feature>
<protein>
    <submittedName>
        <fullName evidence="3">Uncharacterized membrane protein</fullName>
    </submittedName>
</protein>
<accession>A0A1I6HTG7</accession>
<keyword evidence="4" id="KW-1185">Reference proteome</keyword>
<proteinExistence type="predicted"/>
<feature type="transmembrane region" description="Helical" evidence="2">
    <location>
        <begin position="102"/>
        <end position="120"/>
    </location>
</feature>
<evidence type="ECO:0000313" key="3">
    <source>
        <dbReference type="EMBL" id="SFR57746.1"/>
    </source>
</evidence>
<dbReference type="AlphaFoldDB" id="A0A1I6HTG7"/>
<keyword evidence="2" id="KW-0812">Transmembrane</keyword>
<gene>
    <name evidence="3" type="ORF">SAMN04488124_2432</name>
</gene>
<sequence length="336" mass="36742">MVESRGQYRGDERESRDGATGVGSGESEPRPGPAENPSGDPYVGRGLLDVDMGPSSAMAHLYRGEIHRMKLWRERLDRTTNWAVILMAAVLTWAFSQSTNPHYVVLLGNAAVGLFLTIEARRYRAYDVWRSRVRYLQEHVWAPGLDPSSPLRDENWRSELARDYRNPTLKITFEEALAHRLRRVYLPLFGVLNGAWLLRVTAFSADPWPESAAIGGIPGVVVTAAVVLAFTAATVIACRPRTWHTRGELLSEELRRDQTPNRNPLRTDPESFDETGAETGDSPGDSSGETADVTDGTGGTDTDDADRADTDATGSTAQSASASPEATRDGDDGDGR</sequence>
<name>A0A1I6HTG7_9EURY</name>
<feature type="compositionally biased region" description="Basic and acidic residues" evidence="1">
    <location>
        <begin position="1"/>
        <end position="17"/>
    </location>
</feature>
<feature type="transmembrane region" description="Helical" evidence="2">
    <location>
        <begin position="217"/>
        <end position="238"/>
    </location>
</feature>
<keyword evidence="2" id="KW-0472">Membrane</keyword>
<feature type="transmembrane region" description="Helical" evidence="2">
    <location>
        <begin position="184"/>
        <end position="205"/>
    </location>
</feature>
<feature type="compositionally biased region" description="Basic and acidic residues" evidence="1">
    <location>
        <begin position="249"/>
        <end position="269"/>
    </location>
</feature>
<dbReference type="Pfam" id="PF10028">
    <property type="entry name" value="DUF2270"/>
    <property type="match status" value="1"/>
</dbReference>
<evidence type="ECO:0000313" key="4">
    <source>
        <dbReference type="Proteomes" id="UP000243250"/>
    </source>
</evidence>
<feature type="region of interest" description="Disordered" evidence="1">
    <location>
        <begin position="249"/>
        <end position="336"/>
    </location>
</feature>
<keyword evidence="2" id="KW-1133">Transmembrane helix</keyword>
<dbReference type="InterPro" id="IPR014470">
    <property type="entry name" value="UCP01500"/>
</dbReference>
<dbReference type="EMBL" id="FOYS01000004">
    <property type="protein sequence ID" value="SFR57746.1"/>
    <property type="molecule type" value="Genomic_DNA"/>
</dbReference>
<dbReference type="Proteomes" id="UP000243250">
    <property type="component" value="Unassembled WGS sequence"/>
</dbReference>
<evidence type="ECO:0000256" key="2">
    <source>
        <dbReference type="SAM" id="Phobius"/>
    </source>
</evidence>
<evidence type="ECO:0000256" key="1">
    <source>
        <dbReference type="SAM" id="MobiDB-lite"/>
    </source>
</evidence>
<dbReference type="STRING" id="555875.SAMN04488124_2432"/>
<feature type="transmembrane region" description="Helical" evidence="2">
    <location>
        <begin position="79"/>
        <end position="96"/>
    </location>
</feature>